<comment type="caution">
    <text evidence="2">The sequence shown here is derived from an EMBL/GenBank/DDBJ whole genome shotgun (WGS) entry which is preliminary data.</text>
</comment>
<sequence>MTDTHVVRDDAAGDTADGGFIAPVAMEDDPAELFAGDTGTLDADVRRVLVRLLQRRFLLAERHRAQWRTLLENQQVIESRLHDLFVHLVVDHERGIAYKRQVRSAELDVPVLLRDEPYTRAETLVLVHLRTVFQRERGAGETSARVDVEELEATALTYFDPDDTNVAAHQREIRTAIARLVKDGVVDEESEGRYRVTPLVEVVLSNERLTELREWLRARDDAGDAAPDDDATDEPTDVEPDDEPDDDADPADGRTAPDDEDDEDGPGPGAITLDDAVLDDGVRDDVVDGGPDDDAAGDEAHDDATSAGADAPTEPVRLREDEDEDEDEETAP</sequence>
<evidence type="ECO:0000313" key="3">
    <source>
        <dbReference type="Proteomes" id="UP001240250"/>
    </source>
</evidence>
<feature type="compositionally biased region" description="Acidic residues" evidence="1">
    <location>
        <begin position="321"/>
        <end position="332"/>
    </location>
</feature>
<gene>
    <name evidence="2" type="ORF">JO380_003215</name>
</gene>
<accession>A0ABU0GPD6</accession>
<feature type="compositionally biased region" description="Acidic residues" evidence="1">
    <location>
        <begin position="226"/>
        <end position="250"/>
    </location>
</feature>
<reference evidence="2 3" key="1">
    <citation type="submission" date="2023-07" db="EMBL/GenBank/DDBJ databases">
        <title>Sequencing the genomes of 1000 actinobacteria strains.</title>
        <authorList>
            <person name="Klenk H.-P."/>
        </authorList>
    </citation>
    <scope>NUCLEOTIDE SEQUENCE [LARGE SCALE GENOMIC DNA]</scope>
    <source>
        <strain evidence="2 3">DSM 14785</strain>
    </source>
</reference>
<evidence type="ECO:0000256" key="1">
    <source>
        <dbReference type="SAM" id="MobiDB-lite"/>
    </source>
</evidence>
<keyword evidence="3" id="KW-1185">Reference proteome</keyword>
<proteinExistence type="predicted"/>
<dbReference type="EMBL" id="JAUSVM010000001">
    <property type="protein sequence ID" value="MDQ0426834.1"/>
    <property type="molecule type" value="Genomic_DNA"/>
</dbReference>
<dbReference type="Pfam" id="PF13835">
    <property type="entry name" value="DUF4194"/>
    <property type="match status" value="1"/>
</dbReference>
<dbReference type="Proteomes" id="UP001240250">
    <property type="component" value="Unassembled WGS sequence"/>
</dbReference>
<dbReference type="InterPro" id="IPR025449">
    <property type="entry name" value="JetB"/>
</dbReference>
<organism evidence="2 3">
    <name type="scientific">Cellulomonas iranensis</name>
    <dbReference type="NCBI Taxonomy" id="76862"/>
    <lineage>
        <taxon>Bacteria</taxon>
        <taxon>Bacillati</taxon>
        <taxon>Actinomycetota</taxon>
        <taxon>Actinomycetes</taxon>
        <taxon>Micrococcales</taxon>
        <taxon>Cellulomonadaceae</taxon>
        <taxon>Cellulomonas</taxon>
    </lineage>
</organism>
<evidence type="ECO:0000313" key="2">
    <source>
        <dbReference type="EMBL" id="MDQ0426834.1"/>
    </source>
</evidence>
<feature type="region of interest" description="Disordered" evidence="1">
    <location>
        <begin position="219"/>
        <end position="332"/>
    </location>
</feature>
<protein>
    <submittedName>
        <fullName evidence="2">Transcriptional regulator</fullName>
    </submittedName>
</protein>
<name>A0ABU0GPD6_9CELL</name>